<dbReference type="InterPro" id="IPR003339">
    <property type="entry name" value="ABC/ECF_trnsptr_transmembrane"/>
</dbReference>
<organism evidence="6">
    <name type="scientific">Ignisphaera aggregans</name>
    <dbReference type="NCBI Taxonomy" id="334771"/>
    <lineage>
        <taxon>Archaea</taxon>
        <taxon>Thermoproteota</taxon>
        <taxon>Thermoprotei</taxon>
        <taxon>Desulfurococcales</taxon>
        <taxon>Desulfurococcaceae</taxon>
        <taxon>Ignisphaera</taxon>
    </lineage>
</organism>
<evidence type="ECO:0000256" key="5">
    <source>
        <dbReference type="SAM" id="Phobius"/>
    </source>
</evidence>
<feature type="transmembrane region" description="Helical" evidence="5">
    <location>
        <begin position="147"/>
        <end position="166"/>
    </location>
</feature>
<gene>
    <name evidence="6" type="ORF">ENV14_08545</name>
</gene>
<proteinExistence type="predicted"/>
<feature type="transmembrane region" description="Helical" evidence="5">
    <location>
        <begin position="239"/>
        <end position="259"/>
    </location>
</feature>
<name>A0A7C4BDK6_9CREN</name>
<reference evidence="6" key="1">
    <citation type="journal article" date="2020" name="mSystems">
        <title>Genome- and Community-Level Interaction Insights into Carbon Utilization and Element Cycling Functions of Hydrothermarchaeota in Hydrothermal Sediment.</title>
        <authorList>
            <person name="Zhou Z."/>
            <person name="Liu Y."/>
            <person name="Xu W."/>
            <person name="Pan J."/>
            <person name="Luo Z.H."/>
            <person name="Li M."/>
        </authorList>
    </citation>
    <scope>NUCLEOTIDE SEQUENCE [LARGE SCALE GENOMIC DNA]</scope>
    <source>
        <strain evidence="6">SpSt-732</strain>
    </source>
</reference>
<evidence type="ECO:0000256" key="2">
    <source>
        <dbReference type="ARBA" id="ARBA00022692"/>
    </source>
</evidence>
<dbReference type="PANTHER" id="PTHR33514:SF13">
    <property type="entry name" value="PROTEIN ABCI12, CHLOROPLASTIC"/>
    <property type="match status" value="1"/>
</dbReference>
<protein>
    <submittedName>
        <fullName evidence="6">Energy-coupling factor transporter transmembrane protein EcfT</fullName>
    </submittedName>
</protein>
<evidence type="ECO:0000256" key="3">
    <source>
        <dbReference type="ARBA" id="ARBA00022989"/>
    </source>
</evidence>
<feature type="transmembrane region" description="Helical" evidence="5">
    <location>
        <begin position="33"/>
        <end position="59"/>
    </location>
</feature>
<evidence type="ECO:0000313" key="6">
    <source>
        <dbReference type="EMBL" id="HGI88415.1"/>
    </source>
</evidence>
<evidence type="ECO:0000256" key="1">
    <source>
        <dbReference type="ARBA" id="ARBA00004141"/>
    </source>
</evidence>
<sequence>MAIEKALLKRFASALAYEEARCFYHRLDPRAKLLYLVASLAMASVGSITRLLAALGFAYALASPCPRALRKTLHVLTGLAPFIALTALFVVLFSVAFGGGSISEVVLEQVKVLMRIAIVAVAVTAVALSTTPYEFVYALVKMGFRYVYLYTLIIAVRFIPTVLNELSDIYDAQRSRGLELEKGGVLERFRRLNAIIVPAFVCSLLRARDLAEALELRGFGYSSKRTFYRALKFGRRDTLFTTLAILSALAVYVLIPLGVA</sequence>
<dbReference type="CDD" id="cd16914">
    <property type="entry name" value="EcfT"/>
    <property type="match status" value="1"/>
</dbReference>
<keyword evidence="4 5" id="KW-0472">Membrane</keyword>
<dbReference type="Pfam" id="PF02361">
    <property type="entry name" value="CbiQ"/>
    <property type="match status" value="1"/>
</dbReference>
<accession>A0A7C4BDK6</accession>
<dbReference type="GO" id="GO:0005886">
    <property type="term" value="C:plasma membrane"/>
    <property type="evidence" value="ECO:0007669"/>
    <property type="project" value="UniProtKB-ARBA"/>
</dbReference>
<evidence type="ECO:0000256" key="4">
    <source>
        <dbReference type="ARBA" id="ARBA00023136"/>
    </source>
</evidence>
<comment type="subcellular location">
    <subcellularLocation>
        <location evidence="1">Membrane</location>
        <topology evidence="1">Multi-pass membrane protein</topology>
    </subcellularLocation>
</comment>
<comment type="caution">
    <text evidence="6">The sequence shown here is derived from an EMBL/GenBank/DDBJ whole genome shotgun (WGS) entry which is preliminary data.</text>
</comment>
<dbReference type="PANTHER" id="PTHR33514">
    <property type="entry name" value="PROTEIN ABCI12, CHLOROPLASTIC"/>
    <property type="match status" value="1"/>
</dbReference>
<feature type="transmembrane region" description="Helical" evidence="5">
    <location>
        <begin position="112"/>
        <end position="135"/>
    </location>
</feature>
<dbReference type="AlphaFoldDB" id="A0A7C4BDK6"/>
<keyword evidence="3 5" id="KW-1133">Transmembrane helix</keyword>
<dbReference type="EMBL" id="DTFF01000074">
    <property type="protein sequence ID" value="HGI88415.1"/>
    <property type="molecule type" value="Genomic_DNA"/>
</dbReference>
<feature type="transmembrane region" description="Helical" evidence="5">
    <location>
        <begin position="79"/>
        <end position="100"/>
    </location>
</feature>
<keyword evidence="2 5" id="KW-0812">Transmembrane</keyword>